<protein>
    <recommendedName>
        <fullName evidence="4">Alpha-L-rhamnosidase six-hairpin glycosidase domain-containing protein</fullName>
    </recommendedName>
</protein>
<keyword evidence="3" id="KW-1185">Reference proteome</keyword>
<proteinExistence type="predicted"/>
<dbReference type="AlphaFoldDB" id="A0AAW9RQY7"/>
<evidence type="ECO:0000313" key="3">
    <source>
        <dbReference type="Proteomes" id="UP001403385"/>
    </source>
</evidence>
<keyword evidence="1" id="KW-0732">Signal</keyword>
<sequence>MMRYLFLFLFLCLITSDLRAQGKTYWLKGEEYQLTINAKGQIVSFDTKGETGKKTIPFQSGEFAGPSWFASLEKEDTSFVQVRHTSGLKFQGSEGGLLFSIEFQDLHHTPAVVATVKNTGYTPVQPQTLGLRMGLNTYMEKYPDWNHKFFPNTLRCEKTHFWGYAMAPDGRVLNIASPDPIAAWSNEFTMSWGEPGYQWHGHRITSLNLNLINALPLPDRHPQNLYQLKPGEEKSWVIYLKPVRELEQVPETLATLTSAPFLQIDRTTIAQGEQAKVKVISGAACKLRVVSPSGKSTEAALSANDSWTFEGKDEPGVYRLTAISENGKQSEAMISVRNPWHWYLNQARKAAIKYPARATTHCETWYGLYTLYLAQKYDPDQAFLTKTEVRFQNIFPQLYDEQKLEPIKIAHRIQNTTTMIGVLVDRYQATGDFESLRKASGLADWVLNHAQAEDGSYRAGNTHYTSVIYPAKSIMELFEVEKELGKKDRKWKKAYQRHYTSVKAAMDELVASGDNIDTEGQLTYEDGMISCSALQLAKFALLQQKEAEKQRYAQAALKLLKGHRSLTQLLIPDSRQRNATLRFWESQYDVYIQPNMFNSPHGWTSWRTYATYYAYLLTGDEDWLIQTFNALGSSVQVIDFQSGDLRWAFVPNPYVPVIQTAEPIHEANLDVYNPGHYHPLKRKHHSYVLGEQYVDMISDWIKGNSQDNDVHEHFKCMEETVLTNAFVVERANGELVGYNCKVREVEGKLQIHFTEGLVRQIHFNLASEKNVEILHQKEKKTIKVNGAKWVSL</sequence>
<comment type="caution">
    <text evidence="2">The sequence shown here is derived from an EMBL/GenBank/DDBJ whole genome shotgun (WGS) entry which is preliminary data.</text>
</comment>
<dbReference type="RefSeq" id="WP_346819969.1">
    <property type="nucleotide sequence ID" value="NZ_JBDKWZ010000002.1"/>
</dbReference>
<name>A0AAW9RQY7_9BACT</name>
<evidence type="ECO:0008006" key="4">
    <source>
        <dbReference type="Google" id="ProtNLM"/>
    </source>
</evidence>
<feature type="signal peptide" evidence="1">
    <location>
        <begin position="1"/>
        <end position="20"/>
    </location>
</feature>
<dbReference type="EMBL" id="JBDKWZ010000002">
    <property type="protein sequence ID" value="MEN7547184.1"/>
    <property type="molecule type" value="Genomic_DNA"/>
</dbReference>
<organism evidence="2 3">
    <name type="scientific">Rapidithrix thailandica</name>
    <dbReference type="NCBI Taxonomy" id="413964"/>
    <lineage>
        <taxon>Bacteria</taxon>
        <taxon>Pseudomonadati</taxon>
        <taxon>Bacteroidota</taxon>
        <taxon>Cytophagia</taxon>
        <taxon>Cytophagales</taxon>
        <taxon>Flammeovirgaceae</taxon>
        <taxon>Rapidithrix</taxon>
    </lineage>
</organism>
<gene>
    <name evidence="2" type="ORF">AAG747_04650</name>
</gene>
<dbReference type="SUPFAM" id="SSF48208">
    <property type="entry name" value="Six-hairpin glycosidases"/>
    <property type="match status" value="1"/>
</dbReference>
<dbReference type="InterPro" id="IPR008928">
    <property type="entry name" value="6-hairpin_glycosidase_sf"/>
</dbReference>
<dbReference type="Proteomes" id="UP001403385">
    <property type="component" value="Unassembled WGS sequence"/>
</dbReference>
<evidence type="ECO:0000313" key="2">
    <source>
        <dbReference type="EMBL" id="MEN7547184.1"/>
    </source>
</evidence>
<reference evidence="2 3" key="1">
    <citation type="submission" date="2024-04" db="EMBL/GenBank/DDBJ databases">
        <title>Novel genus in family Flammeovirgaceae.</title>
        <authorList>
            <person name="Nguyen T.H."/>
            <person name="Vuong T.Q."/>
            <person name="Le H."/>
            <person name="Kim S.-G."/>
        </authorList>
    </citation>
    <scope>NUCLEOTIDE SEQUENCE [LARGE SCALE GENOMIC DNA]</scope>
    <source>
        <strain evidence="2 3">JCM 23209</strain>
    </source>
</reference>
<dbReference type="GO" id="GO:0005975">
    <property type="term" value="P:carbohydrate metabolic process"/>
    <property type="evidence" value="ECO:0007669"/>
    <property type="project" value="InterPro"/>
</dbReference>
<accession>A0AAW9RQY7</accession>
<feature type="chain" id="PRO_5043993076" description="Alpha-L-rhamnosidase six-hairpin glycosidase domain-containing protein" evidence="1">
    <location>
        <begin position="21"/>
        <end position="792"/>
    </location>
</feature>
<evidence type="ECO:0000256" key="1">
    <source>
        <dbReference type="SAM" id="SignalP"/>
    </source>
</evidence>